<organism evidence="1 4">
    <name type="scientific">Natrinema hispanicum</name>
    <dbReference type="NCBI Taxonomy" id="392421"/>
    <lineage>
        <taxon>Archaea</taxon>
        <taxon>Methanobacteriati</taxon>
        <taxon>Methanobacteriota</taxon>
        <taxon>Stenosarchaea group</taxon>
        <taxon>Halobacteria</taxon>
        <taxon>Halobacteriales</taxon>
        <taxon>Natrialbaceae</taxon>
        <taxon>Natrinema</taxon>
    </lineage>
</organism>
<sequence>MGDALITLGSSDIETAEGLLEARYHHLELLDSDGQVTGGVILVTRPNMAEV</sequence>
<evidence type="ECO:0000313" key="1">
    <source>
        <dbReference type="EMBL" id="SDD76451.1"/>
    </source>
</evidence>
<gene>
    <name evidence="2" type="ORF">SAMN04488694_1412</name>
    <name evidence="1" type="ORF">SAMN05192552_104623</name>
</gene>
<dbReference type="Proteomes" id="UP000199320">
    <property type="component" value="Unassembled WGS sequence"/>
</dbReference>
<keyword evidence="3" id="KW-1185">Reference proteome</keyword>
<accession>A0A1G6XEE1</accession>
<proteinExistence type="predicted"/>
<dbReference type="EMBL" id="FMZP01000046">
    <property type="protein sequence ID" value="SDD76451.1"/>
    <property type="molecule type" value="Genomic_DNA"/>
</dbReference>
<dbReference type="STRING" id="392421.SAMN04488694_1412"/>
<protein>
    <submittedName>
        <fullName evidence="1">Uncharacterized protein</fullName>
    </submittedName>
</protein>
<dbReference type="AlphaFoldDB" id="A0A1G6XEE1"/>
<reference evidence="3 4" key="2">
    <citation type="submission" date="2016-10" db="EMBL/GenBank/DDBJ databases">
        <authorList>
            <person name="Varghese N."/>
            <person name="Submissions S."/>
        </authorList>
    </citation>
    <scope>NUCLEOTIDE SEQUENCE [LARGE SCALE GENOMIC DNA]</scope>
    <source>
        <strain evidence="1 4">CDM_1</strain>
        <strain evidence="3">CDM_6</strain>
    </source>
</reference>
<reference evidence="2" key="1">
    <citation type="submission" date="2016-10" db="EMBL/GenBank/DDBJ databases">
        <authorList>
            <person name="de Groot N.N."/>
        </authorList>
    </citation>
    <scope>NUCLEOTIDE SEQUENCE [LARGE SCALE GENOMIC DNA]</scope>
    <source>
        <strain evidence="2">CDM_6</strain>
    </source>
</reference>
<dbReference type="OrthoDB" id="383565at2157"/>
<evidence type="ECO:0000313" key="2">
    <source>
        <dbReference type="EMBL" id="SEU08930.1"/>
    </source>
</evidence>
<name>A0A1G6XEE1_9EURY</name>
<evidence type="ECO:0000313" key="4">
    <source>
        <dbReference type="Proteomes" id="UP000324021"/>
    </source>
</evidence>
<dbReference type="Proteomes" id="UP000324021">
    <property type="component" value="Unassembled WGS sequence"/>
</dbReference>
<dbReference type="EMBL" id="FOIC01000041">
    <property type="protein sequence ID" value="SEU08930.1"/>
    <property type="molecule type" value="Genomic_DNA"/>
</dbReference>
<dbReference type="RefSeq" id="WP_175542253.1">
    <property type="nucleotide sequence ID" value="NZ_FMZP01000046.1"/>
</dbReference>
<evidence type="ECO:0000313" key="3">
    <source>
        <dbReference type="Proteomes" id="UP000199320"/>
    </source>
</evidence>